<dbReference type="InterPro" id="IPR028974">
    <property type="entry name" value="TSP_type-3_rpt"/>
</dbReference>
<evidence type="ECO:0000256" key="2">
    <source>
        <dbReference type="ARBA" id="ARBA00022448"/>
    </source>
</evidence>
<dbReference type="Gene3D" id="3.30.1330.60">
    <property type="entry name" value="OmpA-like domain"/>
    <property type="match status" value="1"/>
</dbReference>
<dbReference type="GO" id="GO:0015288">
    <property type="term" value="F:porin activity"/>
    <property type="evidence" value="ECO:0007669"/>
    <property type="project" value="UniProtKB-KW"/>
</dbReference>
<dbReference type="SUPFAM" id="SSF56925">
    <property type="entry name" value="OMPA-like"/>
    <property type="match status" value="1"/>
</dbReference>
<keyword evidence="8" id="KW-0998">Cell outer membrane</keyword>
<dbReference type="PANTHER" id="PTHR30329:SF21">
    <property type="entry name" value="LIPOPROTEIN YIAD-RELATED"/>
    <property type="match status" value="1"/>
</dbReference>
<evidence type="ECO:0000256" key="1">
    <source>
        <dbReference type="ARBA" id="ARBA00004571"/>
    </source>
</evidence>
<feature type="signal peptide" evidence="10">
    <location>
        <begin position="1"/>
        <end position="26"/>
    </location>
</feature>
<keyword evidence="4" id="KW-0812">Transmembrane</keyword>
<keyword evidence="12" id="KW-0282">Flagellum</keyword>
<evidence type="ECO:0000313" key="12">
    <source>
        <dbReference type="EMBL" id="KRT17309.1"/>
    </source>
</evidence>
<dbReference type="CDD" id="cd07185">
    <property type="entry name" value="OmpA_C-like"/>
    <property type="match status" value="1"/>
</dbReference>
<dbReference type="Pfam" id="PF00691">
    <property type="entry name" value="OmpA"/>
    <property type="match status" value="1"/>
</dbReference>
<keyword evidence="3" id="KW-1134">Transmembrane beta strand</keyword>
<keyword evidence="7 9" id="KW-0472">Membrane</keyword>
<evidence type="ECO:0000259" key="11">
    <source>
        <dbReference type="PROSITE" id="PS51123"/>
    </source>
</evidence>
<dbReference type="EMBL" id="LMZQ01000003">
    <property type="protein sequence ID" value="KRT17309.1"/>
    <property type="molecule type" value="Genomic_DNA"/>
</dbReference>
<gene>
    <name evidence="12" type="ORF">ASU31_06470</name>
</gene>
<feature type="chain" id="PRO_5006665735" evidence="10">
    <location>
        <begin position="27"/>
        <end position="447"/>
    </location>
</feature>
<feature type="domain" description="OmpA-like" evidence="11">
    <location>
        <begin position="334"/>
        <end position="447"/>
    </location>
</feature>
<organism evidence="12 13">
    <name type="scientific">Pedobacter ginsenosidimutans</name>
    <dbReference type="NCBI Taxonomy" id="687842"/>
    <lineage>
        <taxon>Bacteria</taxon>
        <taxon>Pseudomonadati</taxon>
        <taxon>Bacteroidota</taxon>
        <taxon>Sphingobacteriia</taxon>
        <taxon>Sphingobacteriales</taxon>
        <taxon>Sphingobacteriaceae</taxon>
        <taxon>Pedobacter</taxon>
    </lineage>
</organism>
<dbReference type="InterPro" id="IPR050330">
    <property type="entry name" value="Bact_OuterMem_StrucFunc"/>
</dbReference>
<proteinExistence type="predicted"/>
<evidence type="ECO:0000256" key="9">
    <source>
        <dbReference type="PROSITE-ProRule" id="PRU00473"/>
    </source>
</evidence>
<comment type="subcellular location">
    <subcellularLocation>
        <location evidence="1">Cell outer membrane</location>
        <topology evidence="1">Multi-pass membrane protein</topology>
    </subcellularLocation>
</comment>
<evidence type="ECO:0000256" key="7">
    <source>
        <dbReference type="ARBA" id="ARBA00023136"/>
    </source>
</evidence>
<dbReference type="PRINTS" id="PR01021">
    <property type="entry name" value="OMPADOMAIN"/>
</dbReference>
<dbReference type="STRING" id="687842.ASU31_06470"/>
<dbReference type="GO" id="GO:0005509">
    <property type="term" value="F:calcium ion binding"/>
    <property type="evidence" value="ECO:0007669"/>
    <property type="project" value="InterPro"/>
</dbReference>
<keyword evidence="2" id="KW-0813">Transport</keyword>
<dbReference type="OrthoDB" id="1522982at2"/>
<accession>A0A0T5VU28</accession>
<dbReference type="GO" id="GO:0046930">
    <property type="term" value="C:pore complex"/>
    <property type="evidence" value="ECO:0007669"/>
    <property type="project" value="UniProtKB-KW"/>
</dbReference>
<evidence type="ECO:0000256" key="3">
    <source>
        <dbReference type="ARBA" id="ARBA00022452"/>
    </source>
</evidence>
<dbReference type="SUPFAM" id="SSF103647">
    <property type="entry name" value="TSP type-3 repeat"/>
    <property type="match status" value="1"/>
</dbReference>
<evidence type="ECO:0000256" key="6">
    <source>
        <dbReference type="ARBA" id="ARBA00023114"/>
    </source>
</evidence>
<comment type="caution">
    <text evidence="12">The sequence shown here is derived from an EMBL/GenBank/DDBJ whole genome shotgun (WGS) entry which is preliminary data.</text>
</comment>
<evidence type="ECO:0000256" key="5">
    <source>
        <dbReference type="ARBA" id="ARBA00023065"/>
    </source>
</evidence>
<keyword evidence="10" id="KW-0732">Signal</keyword>
<dbReference type="SUPFAM" id="SSF103088">
    <property type="entry name" value="OmpA-like"/>
    <property type="match status" value="1"/>
</dbReference>
<sequence>MNYSTLKKSVALSLVALTGVASLAVAQDAPATTSAVKVFGGRGQYRTWSIGVHGGVLMPVVAIGGTNDFNKWDANLGYGLNIRKQLGHSFGLELNGTRGKLSGTNEGISNPAVKDFETELQYAVDLRGVVNVGSIDFLRRENSVGFFLTAGAGYMAYAPKITTQTGVIDWKGKAVGPADDRHDAKDYVKGFYIPVGAGVKFKVSERVNFNLGYTMNFVDADNLDGVYAKGQTKDKFSYGYAGLEFSLGSSAKPSLEWTNPLATMYDELKDPTLRQEVEALKNRVSAVEKSVEDLKKDTDGDGVADQFDKCPGTPAGTAVDGSGCPLPKPQVDSTATSNVTGFEKIGFDFNSSVLKTESYPTLDKLSSVLRENGGKVTVNGYASSEGTAAYNLKLSKDRANSVKTYLVNSGVNASQVATKGNGEANPIASNDTEEGRIQNRRVETARN</sequence>
<dbReference type="Proteomes" id="UP000051950">
    <property type="component" value="Unassembled WGS sequence"/>
</dbReference>
<dbReference type="InterPro" id="IPR036737">
    <property type="entry name" value="OmpA-like_sf"/>
</dbReference>
<dbReference type="AlphaFoldDB" id="A0A0T5VU28"/>
<dbReference type="InterPro" id="IPR006665">
    <property type="entry name" value="OmpA-like"/>
</dbReference>
<protein>
    <submittedName>
        <fullName evidence="12">Flagellar motor protein MotB</fullName>
    </submittedName>
</protein>
<name>A0A0T5VU28_9SPHI</name>
<keyword evidence="5" id="KW-0406">Ion transport</keyword>
<keyword evidence="12" id="KW-0966">Cell projection</keyword>
<evidence type="ECO:0000256" key="10">
    <source>
        <dbReference type="SAM" id="SignalP"/>
    </source>
</evidence>
<evidence type="ECO:0000256" key="4">
    <source>
        <dbReference type="ARBA" id="ARBA00022692"/>
    </source>
</evidence>
<evidence type="ECO:0000256" key="8">
    <source>
        <dbReference type="ARBA" id="ARBA00023237"/>
    </source>
</evidence>
<keyword evidence="12" id="KW-0969">Cilium</keyword>
<dbReference type="Gene3D" id="2.40.160.20">
    <property type="match status" value="1"/>
</dbReference>
<dbReference type="PANTHER" id="PTHR30329">
    <property type="entry name" value="STATOR ELEMENT OF FLAGELLAR MOTOR COMPLEX"/>
    <property type="match status" value="1"/>
</dbReference>
<keyword evidence="13" id="KW-1185">Reference proteome</keyword>
<keyword evidence="6" id="KW-0626">Porin</keyword>
<dbReference type="PROSITE" id="PS51123">
    <property type="entry name" value="OMPA_2"/>
    <property type="match status" value="1"/>
</dbReference>
<dbReference type="GO" id="GO:0006811">
    <property type="term" value="P:monoatomic ion transport"/>
    <property type="evidence" value="ECO:0007669"/>
    <property type="project" value="UniProtKB-KW"/>
</dbReference>
<dbReference type="InterPro" id="IPR006664">
    <property type="entry name" value="OMP_bac"/>
</dbReference>
<dbReference type="GO" id="GO:0009279">
    <property type="term" value="C:cell outer membrane"/>
    <property type="evidence" value="ECO:0007669"/>
    <property type="project" value="UniProtKB-SubCell"/>
</dbReference>
<reference evidence="12 13" key="1">
    <citation type="submission" date="2015-11" db="EMBL/GenBank/DDBJ databases">
        <title>Sequence of Pedobacter ginsenosidimutans.</title>
        <authorList>
            <person name="Carson E."/>
            <person name="Keyser V."/>
            <person name="Newman J."/>
            <person name="Miller J."/>
        </authorList>
    </citation>
    <scope>NUCLEOTIDE SEQUENCE [LARGE SCALE GENOMIC DNA]</scope>
    <source>
        <strain evidence="12 13">KACC 14530</strain>
    </source>
</reference>
<evidence type="ECO:0000313" key="13">
    <source>
        <dbReference type="Proteomes" id="UP000051950"/>
    </source>
</evidence>
<dbReference type="InterPro" id="IPR011250">
    <property type="entry name" value="OMP/PagP_B-barrel"/>
</dbReference>
<dbReference type="RefSeq" id="WP_057931537.1">
    <property type="nucleotide sequence ID" value="NZ_LMZQ01000003.1"/>
</dbReference>